<dbReference type="AlphaFoldDB" id="A0AAD5MJ63"/>
<organism evidence="3 4">
    <name type="scientific">Parelaphostrongylus tenuis</name>
    <name type="common">Meningeal worm</name>
    <dbReference type="NCBI Taxonomy" id="148309"/>
    <lineage>
        <taxon>Eukaryota</taxon>
        <taxon>Metazoa</taxon>
        <taxon>Ecdysozoa</taxon>
        <taxon>Nematoda</taxon>
        <taxon>Chromadorea</taxon>
        <taxon>Rhabditida</taxon>
        <taxon>Rhabditina</taxon>
        <taxon>Rhabditomorpha</taxon>
        <taxon>Strongyloidea</taxon>
        <taxon>Metastrongylidae</taxon>
        <taxon>Parelaphostrongylus</taxon>
    </lineage>
</organism>
<feature type="domain" description="Inositol polyphosphate-related phosphatase" evidence="2">
    <location>
        <begin position="3"/>
        <end position="292"/>
    </location>
</feature>
<dbReference type="PANTHER" id="PTHR11200:SF295">
    <property type="entry name" value="INOSITOL POLYPHOSPHATE 5-PHOSPHATASE"/>
    <property type="match status" value="1"/>
</dbReference>
<evidence type="ECO:0000313" key="3">
    <source>
        <dbReference type="EMBL" id="KAJ1359240.1"/>
    </source>
</evidence>
<evidence type="ECO:0000313" key="4">
    <source>
        <dbReference type="Proteomes" id="UP001196413"/>
    </source>
</evidence>
<comment type="similarity">
    <text evidence="1">Belongs to the inositol 1,4,5-trisphosphate 5-phosphatase type II family.</text>
</comment>
<gene>
    <name evidence="3" type="ORF">KIN20_017933</name>
</gene>
<proteinExistence type="inferred from homology"/>
<dbReference type="Pfam" id="PF22669">
    <property type="entry name" value="Exo_endo_phos2"/>
    <property type="match status" value="1"/>
</dbReference>
<sequence>MPMDLRVVIITYNVNMQRVSGEDDVRKLLSPAIVVNPCVLVIGMQEVPHGETVVGGTAVTWQQQMFEWMKARNERFVLLTKTYQMTNQVTVFVKRALLPSIRGIQFRFSRSTMGGLTGHKGSIGIKISLQGHTALVFVDSHFIHDDVAYDRRIAQYHSNKVCCFPEDPEVKAVFWLGDLNFRVDKEPEEVMDLIKSNAVLSLLNSAEQLKRAVREGEAFVGFEEQAVSFPPTYRLYVGTTEYDMRRTPSWCDRVLYKGDIISPISYSSNQDLLVSDHFPVHAVFDVKIPHLPKSNWDCLFEHLPTWYTTVPLIGRFRLLNNYWTSRGSYQDWVGVYPATIDDCTSPLRWIWIPACSEQMVQGQKYIVCEFVSLPEGNYRLGYFSHYSNCLIGLSKSFKVIQQPVE</sequence>
<dbReference type="EMBL" id="JAHQIW010003581">
    <property type="protein sequence ID" value="KAJ1359240.1"/>
    <property type="molecule type" value="Genomic_DNA"/>
</dbReference>
<name>A0AAD5MJ63_PARTN</name>
<dbReference type="GO" id="GO:0098793">
    <property type="term" value="C:presynapse"/>
    <property type="evidence" value="ECO:0007669"/>
    <property type="project" value="GOC"/>
</dbReference>
<comment type="caution">
    <text evidence="3">The sequence shown here is derived from an EMBL/GenBank/DDBJ whole genome shotgun (WGS) entry which is preliminary data.</text>
</comment>
<dbReference type="GO" id="GO:0048488">
    <property type="term" value="P:synaptic vesicle endocytosis"/>
    <property type="evidence" value="ECO:0007669"/>
    <property type="project" value="TreeGrafter"/>
</dbReference>
<dbReference type="PANTHER" id="PTHR11200">
    <property type="entry name" value="INOSITOL 5-PHOSPHATASE"/>
    <property type="match status" value="1"/>
</dbReference>
<dbReference type="GO" id="GO:0060378">
    <property type="term" value="P:regulation of brood size"/>
    <property type="evidence" value="ECO:0007669"/>
    <property type="project" value="TreeGrafter"/>
</dbReference>
<dbReference type="InterPro" id="IPR041611">
    <property type="entry name" value="SKICH"/>
</dbReference>
<keyword evidence="4" id="KW-1185">Reference proteome</keyword>
<evidence type="ECO:0000259" key="2">
    <source>
        <dbReference type="SMART" id="SM00128"/>
    </source>
</evidence>
<accession>A0AAD5MJ63</accession>
<dbReference type="Proteomes" id="UP001196413">
    <property type="component" value="Unassembled WGS sequence"/>
</dbReference>
<protein>
    <recommendedName>
        <fullName evidence="2">Inositol polyphosphate-related phosphatase domain-containing protein</fullName>
    </recommendedName>
</protein>
<dbReference type="InterPro" id="IPR036691">
    <property type="entry name" value="Endo/exonu/phosph_ase_sf"/>
</dbReference>
<dbReference type="Gene3D" id="2.60.40.2840">
    <property type="match status" value="1"/>
</dbReference>
<dbReference type="GO" id="GO:0046856">
    <property type="term" value="P:phosphatidylinositol dephosphorylation"/>
    <property type="evidence" value="ECO:0007669"/>
    <property type="project" value="InterPro"/>
</dbReference>
<dbReference type="Gene3D" id="3.60.10.10">
    <property type="entry name" value="Endonuclease/exonuclease/phosphatase"/>
    <property type="match status" value="1"/>
</dbReference>
<reference evidence="3" key="1">
    <citation type="submission" date="2021-06" db="EMBL/GenBank/DDBJ databases">
        <title>Parelaphostrongylus tenuis whole genome reference sequence.</title>
        <authorList>
            <person name="Garwood T.J."/>
            <person name="Larsen P.A."/>
            <person name="Fountain-Jones N.M."/>
            <person name="Garbe J.R."/>
            <person name="Macchietto M.G."/>
            <person name="Kania S.A."/>
            <person name="Gerhold R.W."/>
            <person name="Richards J.E."/>
            <person name="Wolf T.M."/>
        </authorList>
    </citation>
    <scope>NUCLEOTIDE SEQUENCE</scope>
    <source>
        <strain evidence="3">MNPRO001-30</strain>
        <tissue evidence="3">Meninges</tissue>
    </source>
</reference>
<dbReference type="Pfam" id="PF17751">
    <property type="entry name" value="SKICH"/>
    <property type="match status" value="1"/>
</dbReference>
<dbReference type="SUPFAM" id="SSF56219">
    <property type="entry name" value="DNase I-like"/>
    <property type="match status" value="1"/>
</dbReference>
<dbReference type="InterPro" id="IPR046985">
    <property type="entry name" value="IP5"/>
</dbReference>
<dbReference type="InterPro" id="IPR000300">
    <property type="entry name" value="IPPc"/>
</dbReference>
<evidence type="ECO:0000256" key="1">
    <source>
        <dbReference type="ARBA" id="ARBA00005910"/>
    </source>
</evidence>
<dbReference type="SMART" id="SM00128">
    <property type="entry name" value="IPPc"/>
    <property type="match status" value="1"/>
</dbReference>
<dbReference type="GO" id="GO:0004439">
    <property type="term" value="F:phosphatidylinositol-4,5-bisphosphate 5-phosphatase activity"/>
    <property type="evidence" value="ECO:0007669"/>
    <property type="project" value="TreeGrafter"/>
</dbReference>